<dbReference type="PROSITE" id="PS50181">
    <property type="entry name" value="FBOX"/>
    <property type="match status" value="1"/>
</dbReference>
<dbReference type="Proteomes" id="UP000298061">
    <property type="component" value="Unassembled WGS sequence"/>
</dbReference>
<evidence type="ECO:0000259" key="3">
    <source>
        <dbReference type="PROSITE" id="PS50181"/>
    </source>
</evidence>
<evidence type="ECO:0000256" key="1">
    <source>
        <dbReference type="ARBA" id="ARBA00022786"/>
    </source>
</evidence>
<dbReference type="InterPro" id="IPR001810">
    <property type="entry name" value="F-box_dom"/>
</dbReference>
<feature type="compositionally biased region" description="Low complexity" evidence="2">
    <location>
        <begin position="36"/>
        <end position="51"/>
    </location>
</feature>
<evidence type="ECO:0000313" key="5">
    <source>
        <dbReference type="Proteomes" id="UP000298061"/>
    </source>
</evidence>
<reference evidence="4 5" key="1">
    <citation type="submission" date="2019-02" db="EMBL/GenBank/DDBJ databases">
        <title>Genome sequencing of the rare red list fungi Hericium alpestre (H. flagellum).</title>
        <authorList>
            <person name="Buettner E."/>
            <person name="Kellner H."/>
        </authorList>
    </citation>
    <scope>NUCLEOTIDE SEQUENCE [LARGE SCALE GENOMIC DNA]</scope>
    <source>
        <strain evidence="4 5">DSM 108284</strain>
    </source>
</reference>
<feature type="compositionally biased region" description="Basic and acidic residues" evidence="2">
    <location>
        <begin position="16"/>
        <end position="25"/>
    </location>
</feature>
<proteinExistence type="predicted"/>
<dbReference type="PANTHER" id="PTHR12874:SF9">
    <property type="entry name" value="F-BOX ONLY PROTEIN 48"/>
    <property type="match status" value="1"/>
</dbReference>
<feature type="domain" description="F-box" evidence="3">
    <location>
        <begin position="189"/>
        <end position="235"/>
    </location>
</feature>
<dbReference type="Pfam" id="PF19270">
    <property type="entry name" value="FBO_C"/>
    <property type="match status" value="1"/>
</dbReference>
<dbReference type="GO" id="GO:0031146">
    <property type="term" value="P:SCF-dependent proteasomal ubiquitin-dependent protein catabolic process"/>
    <property type="evidence" value="ECO:0007669"/>
    <property type="project" value="TreeGrafter"/>
</dbReference>
<dbReference type="PANTHER" id="PTHR12874">
    <property type="entry name" value="F-BOX ONLY PROTEIN 48-RELATED"/>
    <property type="match status" value="1"/>
</dbReference>
<organism evidence="4 5">
    <name type="scientific">Hericium alpestre</name>
    <dbReference type="NCBI Taxonomy" id="135208"/>
    <lineage>
        <taxon>Eukaryota</taxon>
        <taxon>Fungi</taxon>
        <taxon>Dikarya</taxon>
        <taxon>Basidiomycota</taxon>
        <taxon>Agaricomycotina</taxon>
        <taxon>Agaricomycetes</taxon>
        <taxon>Russulales</taxon>
        <taxon>Hericiaceae</taxon>
        <taxon>Hericium</taxon>
    </lineage>
</organism>
<protein>
    <recommendedName>
        <fullName evidence="3">F-box domain-containing protein</fullName>
    </recommendedName>
</protein>
<gene>
    <name evidence="4" type="ORF">EWM64_g5970</name>
</gene>
<sequence length="424" mass="48293">TERRMSNVPEPAPETDELKEFRKQWQAELQQKRQRQQASSSYAPPAGPSISTPQAPSSITTTDTTEHVSLPTGTIAPSAPIIVNGSLRVQNRALEAYAQAMQCEQASRLDEALRLYRTAFRVDPDVDRVYHRTSVSTAVEGATEALEALKLPSARAYHHAERPLTAALLQLVKTFPEELSFEPEDERVPCCINALPDELLIHILDYLDYCAIERFATVNRKARVVTLDPKAWRTFCTAIYKPPQIPDEETCGQIVEDVYSFDYRRMWIEQPRVRLDGVYIAVCHYIRPGMSENAWVNVNHLITYHRYLRFYSTGQVISLLANEEHEPQHVIPMFKPSLRMKGFLIGNWQLTDTTIHITDLVDPANTAAKYAFQMRLALHARPLGRWNKLDFAGYDSVNVATGEVAPFALKNERPFWFSKVRSYA</sequence>
<dbReference type="InterPro" id="IPR036047">
    <property type="entry name" value="F-box-like_dom_sf"/>
</dbReference>
<feature type="region of interest" description="Disordered" evidence="2">
    <location>
        <begin position="1"/>
        <end position="75"/>
    </location>
</feature>
<feature type="compositionally biased region" description="Polar residues" evidence="2">
    <location>
        <begin position="52"/>
        <end position="63"/>
    </location>
</feature>
<dbReference type="STRING" id="135208.A0A4Y9ZVX0"/>
<name>A0A4Y9ZVX0_9AGAM</name>
<dbReference type="SUPFAM" id="SSF81383">
    <property type="entry name" value="F-box domain"/>
    <property type="match status" value="1"/>
</dbReference>
<accession>A0A4Y9ZVX0</accession>
<evidence type="ECO:0000256" key="2">
    <source>
        <dbReference type="SAM" id="MobiDB-lite"/>
    </source>
</evidence>
<dbReference type="EMBL" id="SFCI01000762">
    <property type="protein sequence ID" value="TFY78041.1"/>
    <property type="molecule type" value="Genomic_DNA"/>
</dbReference>
<dbReference type="InterPro" id="IPR045464">
    <property type="entry name" value="Hrt3/FBXO9_C"/>
</dbReference>
<dbReference type="GO" id="GO:0019005">
    <property type="term" value="C:SCF ubiquitin ligase complex"/>
    <property type="evidence" value="ECO:0007669"/>
    <property type="project" value="TreeGrafter"/>
</dbReference>
<dbReference type="Gene3D" id="1.20.1280.50">
    <property type="match status" value="1"/>
</dbReference>
<comment type="caution">
    <text evidence="4">The sequence shown here is derived from an EMBL/GenBank/DDBJ whole genome shotgun (WGS) entry which is preliminary data.</text>
</comment>
<dbReference type="Pfam" id="PF12937">
    <property type="entry name" value="F-box-like"/>
    <property type="match status" value="1"/>
</dbReference>
<feature type="non-terminal residue" evidence="4">
    <location>
        <position position="1"/>
    </location>
</feature>
<keyword evidence="1" id="KW-0833">Ubl conjugation pathway</keyword>
<evidence type="ECO:0000313" key="4">
    <source>
        <dbReference type="EMBL" id="TFY78041.1"/>
    </source>
</evidence>
<dbReference type="GO" id="GO:0005737">
    <property type="term" value="C:cytoplasm"/>
    <property type="evidence" value="ECO:0007669"/>
    <property type="project" value="TreeGrafter"/>
</dbReference>
<keyword evidence="5" id="KW-1185">Reference proteome</keyword>
<dbReference type="OrthoDB" id="2117972at2759"/>
<dbReference type="AlphaFoldDB" id="A0A4Y9ZVX0"/>